<evidence type="ECO:0000313" key="7">
    <source>
        <dbReference type="Proteomes" id="UP000472755"/>
    </source>
</evidence>
<dbReference type="InterPro" id="IPR013249">
    <property type="entry name" value="RNA_pol_sigma70_r4_t2"/>
</dbReference>
<name>A0A0W7TUL8_9FIRM</name>
<dbReference type="EMBL" id="WMZU01000066">
    <property type="protein sequence ID" value="MTS29308.1"/>
    <property type="molecule type" value="Genomic_DNA"/>
</dbReference>
<protein>
    <submittedName>
        <fullName evidence="2">RNA polymerase subunit sigma-70</fullName>
    </submittedName>
    <submittedName>
        <fullName evidence="3">Sigma-70 family RNA polymerase sigma factor</fullName>
    </submittedName>
</protein>
<feature type="domain" description="RNA polymerase sigma factor 70 region 4 type 2" evidence="1">
    <location>
        <begin position="81"/>
        <end position="132"/>
    </location>
</feature>
<dbReference type="Gene3D" id="1.10.10.10">
    <property type="entry name" value="Winged helix-like DNA-binding domain superfamily/Winged helix DNA-binding domain"/>
    <property type="match status" value="1"/>
</dbReference>
<gene>
    <name evidence="2" type="ORF">ASJ35_01980</name>
    <name evidence="4" type="ORF">GMD52_08090</name>
    <name evidence="3" type="ORF">GMD59_18845</name>
</gene>
<evidence type="ECO:0000313" key="4">
    <source>
        <dbReference type="EMBL" id="MTS51500.1"/>
    </source>
</evidence>
<evidence type="ECO:0000313" key="6">
    <source>
        <dbReference type="Proteomes" id="UP000449193"/>
    </source>
</evidence>
<dbReference type="Proteomes" id="UP000053433">
    <property type="component" value="Unassembled WGS sequence"/>
</dbReference>
<dbReference type="Pfam" id="PF08281">
    <property type="entry name" value="Sigma70_r4_2"/>
    <property type="match status" value="1"/>
</dbReference>
<organism evidence="2 5">
    <name type="scientific">Ruthenibacterium lactatiformans</name>
    <dbReference type="NCBI Taxonomy" id="1550024"/>
    <lineage>
        <taxon>Bacteria</taxon>
        <taxon>Bacillati</taxon>
        <taxon>Bacillota</taxon>
        <taxon>Clostridia</taxon>
        <taxon>Eubacteriales</taxon>
        <taxon>Oscillospiraceae</taxon>
        <taxon>Ruthenibacterium</taxon>
    </lineage>
</organism>
<dbReference type="InterPro" id="IPR036388">
    <property type="entry name" value="WH-like_DNA-bd_sf"/>
</dbReference>
<dbReference type="GO" id="GO:0016987">
    <property type="term" value="F:sigma factor activity"/>
    <property type="evidence" value="ECO:0007669"/>
    <property type="project" value="InterPro"/>
</dbReference>
<sequence length="147" mass="16981">METIPRNDFILRHRYDAFCKAVLRNEAKSYWSEMAHRREREKSLDALTQEEMDKLSVVDDYPSDSYVFSSYGYDLLIDNELVAEAFASLPEQEQSILILHCVLDLADGEIGSLMGMSRSAVQRHRTRTLKQLRMKLMAFMPEGGKRG</sequence>
<reference evidence="2 5" key="1">
    <citation type="submission" date="2015-10" db="EMBL/GenBank/DDBJ databases">
        <title>A novel member of the family Ruminococcaceae isolated from human faeces.</title>
        <authorList>
            <person name="Shkoporov A.N."/>
            <person name="Chaplin A.V."/>
            <person name="Motuzova O.V."/>
            <person name="Kafarskaia L.I."/>
            <person name="Efimov B.A."/>
        </authorList>
    </citation>
    <scope>NUCLEOTIDE SEQUENCE [LARGE SCALE GENOMIC DNA]</scope>
    <source>
        <strain evidence="2 5">668</strain>
    </source>
</reference>
<reference evidence="6 7" key="2">
    <citation type="journal article" date="2019" name="Nat. Med.">
        <title>A library of human gut bacterial isolates paired with longitudinal multiomics data enables mechanistic microbiome research.</title>
        <authorList>
            <person name="Poyet M."/>
            <person name="Groussin M."/>
            <person name="Gibbons S.M."/>
            <person name="Avila-Pacheco J."/>
            <person name="Jiang X."/>
            <person name="Kearney S.M."/>
            <person name="Perrotta A.R."/>
            <person name="Berdy B."/>
            <person name="Zhao S."/>
            <person name="Lieberman T.D."/>
            <person name="Swanson P.K."/>
            <person name="Smith M."/>
            <person name="Roesemann S."/>
            <person name="Alexander J.E."/>
            <person name="Rich S.A."/>
            <person name="Livny J."/>
            <person name="Vlamakis H."/>
            <person name="Clish C."/>
            <person name="Bullock K."/>
            <person name="Deik A."/>
            <person name="Scott J."/>
            <person name="Pierce K.A."/>
            <person name="Xavier R.J."/>
            <person name="Alm E.J."/>
        </authorList>
    </citation>
    <scope>NUCLEOTIDE SEQUENCE [LARGE SCALE GENOMIC DNA]</scope>
    <source>
        <strain evidence="3 7">BIOML-A4</strain>
        <strain evidence="4 6">BIOML-A7</strain>
    </source>
</reference>
<dbReference type="EMBL" id="WMZR01000009">
    <property type="protein sequence ID" value="MTS51500.1"/>
    <property type="molecule type" value="Genomic_DNA"/>
</dbReference>
<dbReference type="RefSeq" id="WP_002566650.1">
    <property type="nucleotide sequence ID" value="NZ_JBBNOD010000025.1"/>
</dbReference>
<dbReference type="InterPro" id="IPR013324">
    <property type="entry name" value="RNA_pol_sigma_r3/r4-like"/>
</dbReference>
<dbReference type="EMBL" id="LMUA01000002">
    <property type="protein sequence ID" value="KUE77517.1"/>
    <property type="molecule type" value="Genomic_DNA"/>
</dbReference>
<evidence type="ECO:0000313" key="3">
    <source>
        <dbReference type="EMBL" id="MTS29308.1"/>
    </source>
</evidence>
<proteinExistence type="predicted"/>
<dbReference type="GO" id="GO:0003677">
    <property type="term" value="F:DNA binding"/>
    <property type="evidence" value="ECO:0007669"/>
    <property type="project" value="InterPro"/>
</dbReference>
<dbReference type="Proteomes" id="UP000472755">
    <property type="component" value="Unassembled WGS sequence"/>
</dbReference>
<dbReference type="GeneID" id="75053770"/>
<accession>A0A0W7TUL8</accession>
<dbReference type="GO" id="GO:0006352">
    <property type="term" value="P:DNA-templated transcription initiation"/>
    <property type="evidence" value="ECO:0007669"/>
    <property type="project" value="InterPro"/>
</dbReference>
<evidence type="ECO:0000313" key="5">
    <source>
        <dbReference type="Proteomes" id="UP000053433"/>
    </source>
</evidence>
<dbReference type="CDD" id="cd06171">
    <property type="entry name" value="Sigma70_r4"/>
    <property type="match status" value="1"/>
</dbReference>
<evidence type="ECO:0000313" key="2">
    <source>
        <dbReference type="EMBL" id="KUE77517.1"/>
    </source>
</evidence>
<dbReference type="Proteomes" id="UP000449193">
    <property type="component" value="Unassembled WGS sequence"/>
</dbReference>
<evidence type="ECO:0000259" key="1">
    <source>
        <dbReference type="Pfam" id="PF08281"/>
    </source>
</evidence>
<dbReference type="AlphaFoldDB" id="A0A0W7TUL8"/>
<comment type="caution">
    <text evidence="2">The sequence shown here is derived from an EMBL/GenBank/DDBJ whole genome shotgun (WGS) entry which is preliminary data.</text>
</comment>
<dbReference type="SUPFAM" id="SSF88659">
    <property type="entry name" value="Sigma3 and sigma4 domains of RNA polymerase sigma factors"/>
    <property type="match status" value="1"/>
</dbReference>